<dbReference type="Proteomes" id="UP000697998">
    <property type="component" value="Unassembled WGS sequence"/>
</dbReference>
<feature type="chain" id="PRO_5037160582" evidence="1">
    <location>
        <begin position="38"/>
        <end position="179"/>
    </location>
</feature>
<dbReference type="EMBL" id="JADJMH010000018">
    <property type="protein sequence ID" value="MBK7676270.1"/>
    <property type="molecule type" value="Genomic_DNA"/>
</dbReference>
<dbReference type="Pfam" id="PF11322">
    <property type="entry name" value="DUF3124"/>
    <property type="match status" value="1"/>
</dbReference>
<sequence>MNFTRISPLSASLVINCRSCRSAVALTLACIVAPALAEGIEPASKGQTVYVPIYSEIRHANVASSGRIDSTLMSVLVSVRNTDPKNAIRIVAAPYYNTDGGLVRNSVPQPRVIPPFGTFELLVELRENAGGSGANYAIKWEAEKPNTLVSPPTIEALHSRFQAGYSVAFISRGRAISEP</sequence>
<dbReference type="AlphaFoldDB" id="A0A935PZI2"/>
<evidence type="ECO:0000313" key="2">
    <source>
        <dbReference type="EMBL" id="MBK7676270.1"/>
    </source>
</evidence>
<accession>A0A935PZI2</accession>
<gene>
    <name evidence="2" type="ORF">IPJ27_16815</name>
</gene>
<name>A0A935PZI2_9PROT</name>
<proteinExistence type="predicted"/>
<dbReference type="InterPro" id="IPR021471">
    <property type="entry name" value="DUF3124"/>
</dbReference>
<protein>
    <submittedName>
        <fullName evidence="2">DUF3124 domain-containing protein</fullName>
    </submittedName>
</protein>
<reference evidence="2 3" key="1">
    <citation type="submission" date="2020-10" db="EMBL/GenBank/DDBJ databases">
        <title>Connecting structure to function with the recovery of over 1000 high-quality activated sludge metagenome-assembled genomes encoding full-length rRNA genes using long-read sequencing.</title>
        <authorList>
            <person name="Singleton C.M."/>
            <person name="Petriglieri F."/>
            <person name="Kristensen J.M."/>
            <person name="Kirkegaard R.H."/>
            <person name="Michaelsen T.Y."/>
            <person name="Andersen M.H."/>
            <person name="Karst S.M."/>
            <person name="Dueholm M.S."/>
            <person name="Nielsen P.H."/>
            <person name="Albertsen M."/>
        </authorList>
    </citation>
    <scope>NUCLEOTIDE SEQUENCE [LARGE SCALE GENOMIC DNA]</scope>
    <source>
        <strain evidence="2">EsbW_18-Q3-R4-48_BATAC.285</strain>
    </source>
</reference>
<comment type="caution">
    <text evidence="2">The sequence shown here is derived from an EMBL/GenBank/DDBJ whole genome shotgun (WGS) entry which is preliminary data.</text>
</comment>
<evidence type="ECO:0000256" key="1">
    <source>
        <dbReference type="SAM" id="SignalP"/>
    </source>
</evidence>
<organism evidence="2 3">
    <name type="scientific">Candidatus Accumulibacter proximus</name>
    <dbReference type="NCBI Taxonomy" id="2954385"/>
    <lineage>
        <taxon>Bacteria</taxon>
        <taxon>Pseudomonadati</taxon>
        <taxon>Pseudomonadota</taxon>
        <taxon>Betaproteobacteria</taxon>
        <taxon>Candidatus Accumulibacter</taxon>
    </lineage>
</organism>
<evidence type="ECO:0000313" key="3">
    <source>
        <dbReference type="Proteomes" id="UP000697998"/>
    </source>
</evidence>
<feature type="signal peptide" evidence="1">
    <location>
        <begin position="1"/>
        <end position="37"/>
    </location>
</feature>
<keyword evidence="1" id="KW-0732">Signal</keyword>